<dbReference type="RefSeq" id="WP_227181488.1">
    <property type="nucleotide sequence ID" value="NZ_JAJBZT010000008.1"/>
</dbReference>
<dbReference type="Proteomes" id="UP001165395">
    <property type="component" value="Unassembled WGS sequence"/>
</dbReference>
<dbReference type="PROSITE" id="PS00687">
    <property type="entry name" value="ALDEHYDE_DEHYDR_GLU"/>
    <property type="match status" value="1"/>
</dbReference>
<evidence type="ECO:0000259" key="4">
    <source>
        <dbReference type="Pfam" id="PF00171"/>
    </source>
</evidence>
<reference evidence="5" key="1">
    <citation type="submission" date="2021-10" db="EMBL/GenBank/DDBJ databases">
        <title>The complete genome sequence of Leeia sp. TBRC 13508.</title>
        <authorList>
            <person name="Charoenyingcharoen P."/>
            <person name="Yukphan P."/>
        </authorList>
    </citation>
    <scope>NUCLEOTIDE SEQUENCE</scope>
    <source>
        <strain evidence="5">TBRC 13508</strain>
    </source>
</reference>
<proteinExistence type="inferred from homology"/>
<feature type="domain" description="Aldehyde dehydrogenase" evidence="4">
    <location>
        <begin position="15"/>
        <end position="477"/>
    </location>
</feature>
<dbReference type="InterPro" id="IPR016162">
    <property type="entry name" value="Ald_DH_N"/>
</dbReference>
<keyword evidence="6" id="KW-1185">Reference proteome</keyword>
<dbReference type="SUPFAM" id="SSF53720">
    <property type="entry name" value="ALDH-like"/>
    <property type="match status" value="1"/>
</dbReference>
<dbReference type="InterPro" id="IPR016163">
    <property type="entry name" value="Ald_DH_C"/>
</dbReference>
<dbReference type="InterPro" id="IPR015590">
    <property type="entry name" value="Aldehyde_DH_dom"/>
</dbReference>
<evidence type="ECO:0000256" key="2">
    <source>
        <dbReference type="PROSITE-ProRule" id="PRU10007"/>
    </source>
</evidence>
<dbReference type="Gene3D" id="3.40.605.10">
    <property type="entry name" value="Aldehyde Dehydrogenase, Chain A, domain 1"/>
    <property type="match status" value="1"/>
</dbReference>
<name>A0ABS8D912_9NEIS</name>
<dbReference type="Gene3D" id="3.40.309.10">
    <property type="entry name" value="Aldehyde Dehydrogenase, Chain A, domain 2"/>
    <property type="match status" value="1"/>
</dbReference>
<dbReference type="EMBL" id="JAJBZT010000008">
    <property type="protein sequence ID" value="MCB6184680.1"/>
    <property type="molecule type" value="Genomic_DNA"/>
</dbReference>
<keyword evidence="1 3" id="KW-0560">Oxidoreductase</keyword>
<comment type="caution">
    <text evidence="5">The sequence shown here is derived from an EMBL/GenBank/DDBJ whole genome shotgun (WGS) entry which is preliminary data.</text>
</comment>
<protein>
    <submittedName>
        <fullName evidence="5">Aldehyde dehydrogenase family protein</fullName>
    </submittedName>
</protein>
<comment type="similarity">
    <text evidence="3">Belongs to the aldehyde dehydrogenase family.</text>
</comment>
<evidence type="ECO:0000256" key="1">
    <source>
        <dbReference type="ARBA" id="ARBA00023002"/>
    </source>
</evidence>
<sequence>MVRSYMQWINGQSVQSNSDEFIQRTSPAHGELLAAFPAGSVDDVNKAVAAARAAFEAKEWVNTPSLNKAKVLNKLADLLQRDVEKLAIIEAEEVGKTINQARAEVLWAAELTRYAAAISAEIPGSAYNNLGASAFGIVTHEPKGVVGMITPWNFPLVTLFQKLPYALAAGCATVIKPSELTAGTTFEVAKLAAEAGVPAGLINVVTGHGSVVGEALTTHKDVDMVSFTGSTAVGKRIAEHAAKDVRRVGLELGGKAANVVFADADIDAAIDGVLLGFILNQGEECVAGTRLLIEESVADAFIVELVKRTEKVRVGLPLDEKADIGSMIHEAQMAKVLEYIEIGKNEGATLVCGGKQLTMGEFAKGYFIEPTIFTNVSPEMRVFREEIFGPVLTVTKFKTVDEAIALANDTEYGLGNGLWTKDIDKAITVSQALRSGTVFVNTFLETAPQLPFGGFKNSGIGRENGIHGILEFMEVKSTFIKIGARTPALPHTI</sequence>
<evidence type="ECO:0000313" key="5">
    <source>
        <dbReference type="EMBL" id="MCB6184680.1"/>
    </source>
</evidence>
<evidence type="ECO:0000313" key="6">
    <source>
        <dbReference type="Proteomes" id="UP001165395"/>
    </source>
</evidence>
<organism evidence="5 6">
    <name type="scientific">Leeia speluncae</name>
    <dbReference type="NCBI Taxonomy" id="2884804"/>
    <lineage>
        <taxon>Bacteria</taxon>
        <taxon>Pseudomonadati</taxon>
        <taxon>Pseudomonadota</taxon>
        <taxon>Betaproteobacteria</taxon>
        <taxon>Neisseriales</taxon>
        <taxon>Leeiaceae</taxon>
        <taxon>Leeia</taxon>
    </lineage>
</organism>
<dbReference type="PANTHER" id="PTHR11699">
    <property type="entry name" value="ALDEHYDE DEHYDROGENASE-RELATED"/>
    <property type="match status" value="1"/>
</dbReference>
<dbReference type="InterPro" id="IPR016161">
    <property type="entry name" value="Ald_DH/histidinol_DH"/>
</dbReference>
<accession>A0ABS8D912</accession>
<dbReference type="Pfam" id="PF00171">
    <property type="entry name" value="Aldedh"/>
    <property type="match status" value="1"/>
</dbReference>
<feature type="active site" evidence="2">
    <location>
        <position position="251"/>
    </location>
</feature>
<gene>
    <name evidence="5" type="ORF">LIN78_14120</name>
</gene>
<dbReference type="InterPro" id="IPR029510">
    <property type="entry name" value="Ald_DH_CS_GLU"/>
</dbReference>
<evidence type="ECO:0000256" key="3">
    <source>
        <dbReference type="RuleBase" id="RU003345"/>
    </source>
</evidence>